<proteinExistence type="predicted"/>
<organism evidence="2 3">
    <name type="scientific">Blyttiomyces helicus</name>
    <dbReference type="NCBI Taxonomy" id="388810"/>
    <lineage>
        <taxon>Eukaryota</taxon>
        <taxon>Fungi</taxon>
        <taxon>Fungi incertae sedis</taxon>
        <taxon>Chytridiomycota</taxon>
        <taxon>Chytridiomycota incertae sedis</taxon>
        <taxon>Chytridiomycetes</taxon>
        <taxon>Chytridiomycetes incertae sedis</taxon>
        <taxon>Blyttiomyces</taxon>
    </lineage>
</organism>
<name>A0A4P9W911_9FUNG</name>
<keyword evidence="3" id="KW-1185">Reference proteome</keyword>
<dbReference type="AlphaFoldDB" id="A0A4P9W911"/>
<reference evidence="3" key="1">
    <citation type="journal article" date="2018" name="Nat. Microbiol.">
        <title>Leveraging single-cell genomics to expand the fungal tree of life.</title>
        <authorList>
            <person name="Ahrendt S.R."/>
            <person name="Quandt C.A."/>
            <person name="Ciobanu D."/>
            <person name="Clum A."/>
            <person name="Salamov A."/>
            <person name="Andreopoulos B."/>
            <person name="Cheng J.F."/>
            <person name="Woyke T."/>
            <person name="Pelin A."/>
            <person name="Henrissat B."/>
            <person name="Reynolds N.K."/>
            <person name="Benny G.L."/>
            <person name="Smith M.E."/>
            <person name="James T.Y."/>
            <person name="Grigoriev I.V."/>
        </authorList>
    </citation>
    <scope>NUCLEOTIDE SEQUENCE [LARGE SCALE GENOMIC DNA]</scope>
</reference>
<dbReference type="EMBL" id="KZ996428">
    <property type="protein sequence ID" value="RKO88874.1"/>
    <property type="molecule type" value="Genomic_DNA"/>
</dbReference>
<feature type="compositionally biased region" description="Basic and acidic residues" evidence="1">
    <location>
        <begin position="1"/>
        <end position="10"/>
    </location>
</feature>
<feature type="compositionally biased region" description="Basic and acidic residues" evidence="1">
    <location>
        <begin position="39"/>
        <end position="48"/>
    </location>
</feature>
<evidence type="ECO:0000313" key="2">
    <source>
        <dbReference type="EMBL" id="RKO88874.1"/>
    </source>
</evidence>
<accession>A0A4P9W911</accession>
<gene>
    <name evidence="2" type="ORF">BDK51DRAFT_39922</name>
</gene>
<sequence length="130" mass="13963">MEDFRLELDPSHCSFSKALPSSSPAAEPDGEGQGPSRAPSEKKARHDPLLPSAQPKAPPSPYRNILPVFLHFVASSLISTVVQNVILLMACDDWHAENGAAKPKGAFSISYAGLPERDACSFVPGHLISW</sequence>
<dbReference type="Proteomes" id="UP000269721">
    <property type="component" value="Unassembled WGS sequence"/>
</dbReference>
<evidence type="ECO:0000313" key="3">
    <source>
        <dbReference type="Proteomes" id="UP000269721"/>
    </source>
</evidence>
<protein>
    <submittedName>
        <fullName evidence="2">Uncharacterized protein</fullName>
    </submittedName>
</protein>
<feature type="region of interest" description="Disordered" evidence="1">
    <location>
        <begin position="1"/>
        <end position="60"/>
    </location>
</feature>
<evidence type="ECO:0000256" key="1">
    <source>
        <dbReference type="SAM" id="MobiDB-lite"/>
    </source>
</evidence>